<dbReference type="CDD" id="cd18611">
    <property type="entry name" value="GH130"/>
    <property type="match status" value="1"/>
</dbReference>
<protein>
    <recommendedName>
        <fullName evidence="6">Glycosidase</fullName>
    </recommendedName>
</protein>
<dbReference type="SUPFAM" id="SSF75005">
    <property type="entry name" value="Arabinanase/levansucrase/invertase"/>
    <property type="match status" value="1"/>
</dbReference>
<evidence type="ECO:0008006" key="6">
    <source>
        <dbReference type="Google" id="ProtNLM"/>
    </source>
</evidence>
<dbReference type="GO" id="GO:0016757">
    <property type="term" value="F:glycosyltransferase activity"/>
    <property type="evidence" value="ECO:0007669"/>
    <property type="project" value="UniProtKB-KW"/>
</dbReference>
<proteinExistence type="inferred from homology"/>
<dbReference type="Gene3D" id="2.115.10.20">
    <property type="entry name" value="Glycosyl hydrolase domain, family 43"/>
    <property type="match status" value="1"/>
</dbReference>
<evidence type="ECO:0000256" key="2">
    <source>
        <dbReference type="ARBA" id="ARBA00022679"/>
    </source>
</evidence>
<gene>
    <name evidence="4" type="ORF">A2Z00_00875</name>
</gene>
<keyword evidence="1" id="KW-0328">Glycosyltransferase</keyword>
<dbReference type="InterPro" id="IPR007184">
    <property type="entry name" value="Mannoside_phosphorylase"/>
</dbReference>
<organism evidence="4 5">
    <name type="scientific">Candidatus Gottesmanbacteria bacterium RBG_13_45_10</name>
    <dbReference type="NCBI Taxonomy" id="1798370"/>
    <lineage>
        <taxon>Bacteria</taxon>
        <taxon>Candidatus Gottesmaniibacteriota</taxon>
    </lineage>
</organism>
<dbReference type="PANTHER" id="PTHR34106:SF5">
    <property type="entry name" value="GLYCOSIDASE"/>
    <property type="match status" value="1"/>
</dbReference>
<sequence length="326" mass="36730">MIAVKRFPSNPILAPNTQQSWEQEAAFNGCPIVADGATHLLYRAMSQAQTIKGKYIELSTIGHAISFDRVHFLNRRQLIFPQYDWEQFGCEDPRVTQLDGKFYIFYTALADFPPSPKGITVAVATTRDFHTIEAKHHVTPFNAKAMALFPQRVNNKLAVILTANTDLPPAKIAIAYLDCESQLWNTSFWEKWHAKLDDHVLPLLHSLHDHVEVGAPPIKTNDGWLLIYCYIRNYLSSNKTFGIEALLLDNTNPNKILGRTDMPLLVPEFKYELVGKIPNVIFPSGALVYNNNLGIYYGAADTTVCLATCKLEELLSVLRPKQKNTS</sequence>
<evidence type="ECO:0000256" key="3">
    <source>
        <dbReference type="ARBA" id="ARBA00024356"/>
    </source>
</evidence>
<dbReference type="InterPro" id="IPR023296">
    <property type="entry name" value="Glyco_hydro_beta-prop_sf"/>
</dbReference>
<evidence type="ECO:0000313" key="4">
    <source>
        <dbReference type="EMBL" id="OGG11895.1"/>
    </source>
</evidence>
<dbReference type="Proteomes" id="UP000177268">
    <property type="component" value="Unassembled WGS sequence"/>
</dbReference>
<dbReference type="PANTHER" id="PTHR34106">
    <property type="entry name" value="GLYCOSIDASE"/>
    <property type="match status" value="1"/>
</dbReference>
<evidence type="ECO:0000256" key="1">
    <source>
        <dbReference type="ARBA" id="ARBA00022676"/>
    </source>
</evidence>
<keyword evidence="2" id="KW-0808">Transferase</keyword>
<dbReference type="AlphaFoldDB" id="A0A1F5ZHT1"/>
<dbReference type="EMBL" id="MFIZ01000011">
    <property type="protein sequence ID" value="OGG11895.1"/>
    <property type="molecule type" value="Genomic_DNA"/>
</dbReference>
<comment type="similarity">
    <text evidence="3">Belongs to the glycosyl hydrolase 130 family.</text>
</comment>
<name>A0A1F5ZHT1_9BACT</name>
<comment type="caution">
    <text evidence="4">The sequence shown here is derived from an EMBL/GenBank/DDBJ whole genome shotgun (WGS) entry which is preliminary data.</text>
</comment>
<dbReference type="Pfam" id="PF04041">
    <property type="entry name" value="Glyco_hydro_130"/>
    <property type="match status" value="1"/>
</dbReference>
<evidence type="ECO:0000313" key="5">
    <source>
        <dbReference type="Proteomes" id="UP000177268"/>
    </source>
</evidence>
<accession>A0A1F5ZHT1</accession>
<reference evidence="4 5" key="1">
    <citation type="journal article" date="2016" name="Nat. Commun.">
        <title>Thousands of microbial genomes shed light on interconnected biogeochemical processes in an aquifer system.</title>
        <authorList>
            <person name="Anantharaman K."/>
            <person name="Brown C.T."/>
            <person name="Hug L.A."/>
            <person name="Sharon I."/>
            <person name="Castelle C.J."/>
            <person name="Probst A.J."/>
            <person name="Thomas B.C."/>
            <person name="Singh A."/>
            <person name="Wilkins M.J."/>
            <person name="Karaoz U."/>
            <person name="Brodie E.L."/>
            <person name="Williams K.H."/>
            <person name="Hubbard S.S."/>
            <person name="Banfield J.F."/>
        </authorList>
    </citation>
    <scope>NUCLEOTIDE SEQUENCE [LARGE SCALE GENOMIC DNA]</scope>
</reference>